<proteinExistence type="predicted"/>
<keyword evidence="4" id="KW-1185">Reference proteome</keyword>
<sequence>MEEILNYLQLGANAFALLVAGWIYSVYIKNLNASLKSKDEQIKAVEKNISFLKDKNSELEKKSPENIEKILNERIKIREEEILRLNDDKQEHTQELKAKTQEVHRLKSEVEKSKDIRRTMELLELDFEEDDDDEFRLFSSDAEYEIEEMGFVAVDSGQLMITDPCYIDSEWQDTEFEDIRLLKDKETGAIYQFRKDFSNYEAKIAGFDETVNETHSLWKVRANRV</sequence>
<feature type="coiled-coil region" evidence="1">
    <location>
        <begin position="28"/>
        <end position="116"/>
    </location>
</feature>
<protein>
    <submittedName>
        <fullName evidence="3">Uncharacterized protein</fullName>
    </submittedName>
</protein>
<accession>A0A975DIA0</accession>
<keyword evidence="2" id="KW-0812">Transmembrane</keyword>
<evidence type="ECO:0000256" key="2">
    <source>
        <dbReference type="SAM" id="Phobius"/>
    </source>
</evidence>
<gene>
    <name evidence="3" type="ORF">J5O05_03960</name>
</gene>
<name>A0A975DIA0_9GAMM</name>
<dbReference type="KEGG" id="pxi:J5O05_03960"/>
<keyword evidence="2" id="KW-1133">Transmembrane helix</keyword>
<evidence type="ECO:0000313" key="3">
    <source>
        <dbReference type="EMBL" id="QTH72064.1"/>
    </source>
</evidence>
<dbReference type="AlphaFoldDB" id="A0A975DIA0"/>
<feature type="transmembrane region" description="Helical" evidence="2">
    <location>
        <begin position="6"/>
        <end position="28"/>
    </location>
</feature>
<keyword evidence="2" id="KW-0472">Membrane</keyword>
<evidence type="ECO:0000313" key="4">
    <source>
        <dbReference type="Proteomes" id="UP000664904"/>
    </source>
</evidence>
<reference evidence="3" key="1">
    <citation type="submission" date="2021-03" db="EMBL/GenBank/DDBJ databases">
        <title>Complete Genome of Pseudoalteromonas xiamenensis STKMTI.2, a new potential marine bacterium producing anti-Vibrio compounds.</title>
        <authorList>
            <person name="Handayani D.P."/>
            <person name="Isnansetyo A."/>
            <person name="Istiqomah I."/>
            <person name="Jumina J."/>
        </authorList>
    </citation>
    <scope>NUCLEOTIDE SEQUENCE</scope>
    <source>
        <strain evidence="3">STKMTI.2</strain>
    </source>
</reference>
<dbReference type="RefSeq" id="WP_208843686.1">
    <property type="nucleotide sequence ID" value="NZ_CP072133.1"/>
</dbReference>
<dbReference type="Proteomes" id="UP000664904">
    <property type="component" value="Chromosome"/>
</dbReference>
<dbReference type="EMBL" id="CP072133">
    <property type="protein sequence ID" value="QTH72064.1"/>
    <property type="molecule type" value="Genomic_DNA"/>
</dbReference>
<keyword evidence="1" id="KW-0175">Coiled coil</keyword>
<evidence type="ECO:0000256" key="1">
    <source>
        <dbReference type="SAM" id="Coils"/>
    </source>
</evidence>
<organism evidence="3 4">
    <name type="scientific">Pseudoalteromonas xiamenensis</name>
    <dbReference type="NCBI Taxonomy" id="882626"/>
    <lineage>
        <taxon>Bacteria</taxon>
        <taxon>Pseudomonadati</taxon>
        <taxon>Pseudomonadota</taxon>
        <taxon>Gammaproteobacteria</taxon>
        <taxon>Alteromonadales</taxon>
        <taxon>Pseudoalteromonadaceae</taxon>
        <taxon>Pseudoalteromonas</taxon>
    </lineage>
</organism>